<dbReference type="InterPro" id="IPR036736">
    <property type="entry name" value="ACP-like_sf"/>
</dbReference>
<name>A0ABV9HSW7_9FLAO</name>
<comment type="caution">
    <text evidence="2">The sequence shown here is derived from an EMBL/GenBank/DDBJ whole genome shotgun (WGS) entry which is preliminary data.</text>
</comment>
<dbReference type="Proteomes" id="UP001596043">
    <property type="component" value="Unassembled WGS sequence"/>
</dbReference>
<feature type="domain" description="Carrier" evidence="1">
    <location>
        <begin position="1"/>
        <end position="79"/>
    </location>
</feature>
<organism evidence="2 3">
    <name type="scientific">Dokdonia ponticola</name>
    <dbReference type="NCBI Taxonomy" id="2041041"/>
    <lineage>
        <taxon>Bacteria</taxon>
        <taxon>Pseudomonadati</taxon>
        <taxon>Bacteroidota</taxon>
        <taxon>Flavobacteriia</taxon>
        <taxon>Flavobacteriales</taxon>
        <taxon>Flavobacteriaceae</taxon>
        <taxon>Dokdonia</taxon>
    </lineage>
</organism>
<dbReference type="InterPro" id="IPR009081">
    <property type="entry name" value="PP-bd_ACP"/>
</dbReference>
<dbReference type="RefSeq" id="WP_379976732.1">
    <property type="nucleotide sequence ID" value="NZ_JBHSFV010000001.1"/>
</dbReference>
<keyword evidence="3" id="KW-1185">Reference proteome</keyword>
<dbReference type="Gene3D" id="1.10.1200.10">
    <property type="entry name" value="ACP-like"/>
    <property type="match status" value="1"/>
</dbReference>
<proteinExistence type="predicted"/>
<gene>
    <name evidence="2" type="ORF">ACFO3O_01325</name>
</gene>
<sequence length="80" mass="9397">MTRSELLEQINVIFKNTLDNETLVIEETTNANDIDEWDSLSHVLIVVEIEKHFKVRFTSREIREWNSIHDVLNSLEEKGA</sequence>
<reference evidence="3" key="1">
    <citation type="journal article" date="2019" name="Int. J. Syst. Evol. Microbiol.">
        <title>The Global Catalogue of Microorganisms (GCM) 10K type strain sequencing project: providing services to taxonomists for standard genome sequencing and annotation.</title>
        <authorList>
            <consortium name="The Broad Institute Genomics Platform"/>
            <consortium name="The Broad Institute Genome Sequencing Center for Infectious Disease"/>
            <person name="Wu L."/>
            <person name="Ma J."/>
        </authorList>
    </citation>
    <scope>NUCLEOTIDE SEQUENCE [LARGE SCALE GENOMIC DNA]</scope>
    <source>
        <strain evidence="3">YJ-61-S</strain>
    </source>
</reference>
<protein>
    <submittedName>
        <fullName evidence="2">Acyl carrier protein</fullName>
    </submittedName>
</protein>
<evidence type="ECO:0000259" key="1">
    <source>
        <dbReference type="PROSITE" id="PS50075"/>
    </source>
</evidence>
<dbReference type="EMBL" id="JBHSFV010000001">
    <property type="protein sequence ID" value="MFC4632530.1"/>
    <property type="molecule type" value="Genomic_DNA"/>
</dbReference>
<dbReference type="SUPFAM" id="SSF47336">
    <property type="entry name" value="ACP-like"/>
    <property type="match status" value="1"/>
</dbReference>
<evidence type="ECO:0000313" key="2">
    <source>
        <dbReference type="EMBL" id="MFC4632530.1"/>
    </source>
</evidence>
<dbReference type="PROSITE" id="PS50075">
    <property type="entry name" value="CARRIER"/>
    <property type="match status" value="1"/>
</dbReference>
<evidence type="ECO:0000313" key="3">
    <source>
        <dbReference type="Proteomes" id="UP001596043"/>
    </source>
</evidence>
<accession>A0ABV9HSW7</accession>